<dbReference type="EMBL" id="QGDB01000002">
    <property type="protein sequence ID" value="PWL18871.1"/>
    <property type="molecule type" value="Genomic_DNA"/>
</dbReference>
<dbReference type="RefSeq" id="WP_109705765.1">
    <property type="nucleotide sequence ID" value="NZ_QGDB01000002.1"/>
</dbReference>
<protein>
    <submittedName>
        <fullName evidence="2">Uncharacterized protein</fullName>
    </submittedName>
</protein>
<name>A0A316JCA1_9HYPH</name>
<keyword evidence="1" id="KW-0175">Coiled coil</keyword>
<gene>
    <name evidence="2" type="ORF">DKP76_07365</name>
</gene>
<keyword evidence="3" id="KW-1185">Reference proteome</keyword>
<evidence type="ECO:0000313" key="3">
    <source>
        <dbReference type="Proteomes" id="UP000245865"/>
    </source>
</evidence>
<reference evidence="2 3" key="1">
    <citation type="submission" date="2018-05" db="EMBL/GenBank/DDBJ databases">
        <title>Comparative genomic sequence analysis between strain HN4 and CCM 8460T (Falsochrobactrum ovis) will provide more evidence to prove that HN4 is a new species of Falsochrobactrum.</title>
        <authorList>
            <person name="Lyu W."/>
            <person name="Sun L."/>
            <person name="Yao L."/>
        </authorList>
    </citation>
    <scope>NUCLEOTIDE SEQUENCE [LARGE SCALE GENOMIC DNA]</scope>
    <source>
        <strain evidence="2 3">HN4</strain>
    </source>
</reference>
<comment type="caution">
    <text evidence="2">The sequence shown here is derived from an EMBL/GenBank/DDBJ whole genome shotgun (WGS) entry which is preliminary data.</text>
</comment>
<dbReference type="OrthoDB" id="7219996at2"/>
<accession>A0A316JCA1</accession>
<dbReference type="AlphaFoldDB" id="A0A316JCA1"/>
<organism evidence="2 3">
    <name type="scientific">Falsochrobactrum shanghaiense</name>
    <dbReference type="NCBI Taxonomy" id="2201899"/>
    <lineage>
        <taxon>Bacteria</taxon>
        <taxon>Pseudomonadati</taxon>
        <taxon>Pseudomonadota</taxon>
        <taxon>Alphaproteobacteria</taxon>
        <taxon>Hyphomicrobiales</taxon>
        <taxon>Brucellaceae</taxon>
        <taxon>Falsochrobactrum</taxon>
    </lineage>
</organism>
<proteinExistence type="predicted"/>
<sequence length="198" mass="21956">MASEICMMCRPFLRTTGFHPDCAWHGTKAQERNTRPAPAATDTGLVTVAYYRVNRTHLTHIPHKGYDELVTRQNAEELLAAVRAENGKLEAAWLKAEGIISDLKADNAAKEARIKELEKINAILMGDDEDKPRYTTKRLKQEIARATKALETKLAAAEKALEPFARLEIPSKPQGNAGAYSIRHKDILEARAVLGGKL</sequence>
<evidence type="ECO:0000256" key="1">
    <source>
        <dbReference type="SAM" id="Coils"/>
    </source>
</evidence>
<feature type="coiled-coil region" evidence="1">
    <location>
        <begin position="72"/>
        <end position="160"/>
    </location>
</feature>
<evidence type="ECO:0000313" key="2">
    <source>
        <dbReference type="EMBL" id="PWL18871.1"/>
    </source>
</evidence>
<dbReference type="Proteomes" id="UP000245865">
    <property type="component" value="Unassembled WGS sequence"/>
</dbReference>